<evidence type="ECO:0000256" key="2">
    <source>
        <dbReference type="ARBA" id="ARBA00022747"/>
    </source>
</evidence>
<dbReference type="OrthoDB" id="1002506at2"/>
<dbReference type="eggNOG" id="COG0732">
    <property type="taxonomic scope" value="Bacteria"/>
</dbReference>
<dbReference type="EMBL" id="CP001101">
    <property type="protein sequence ID" value="ACE05446.1"/>
    <property type="molecule type" value="Genomic_DNA"/>
</dbReference>
<dbReference type="GO" id="GO:0003677">
    <property type="term" value="F:DNA binding"/>
    <property type="evidence" value="ECO:0007669"/>
    <property type="project" value="UniProtKB-KW"/>
</dbReference>
<name>B3EQE8_CHLPB</name>
<dbReference type="CDD" id="cd16961">
    <property type="entry name" value="RMtype1_S_TRD-CR_like"/>
    <property type="match status" value="1"/>
</dbReference>
<dbReference type="REBASE" id="18396">
    <property type="entry name" value="S2.CphBORF2550P"/>
</dbReference>
<evidence type="ECO:0000256" key="1">
    <source>
        <dbReference type="ARBA" id="ARBA00010923"/>
    </source>
</evidence>
<evidence type="ECO:0000313" key="5">
    <source>
        <dbReference type="EMBL" id="ACE05446.1"/>
    </source>
</evidence>
<dbReference type="InterPro" id="IPR044946">
    <property type="entry name" value="Restrct_endonuc_typeI_TRD_sf"/>
</dbReference>
<dbReference type="PANTHER" id="PTHR30408:SF12">
    <property type="entry name" value="TYPE I RESTRICTION ENZYME MJAVIII SPECIFICITY SUBUNIT"/>
    <property type="match status" value="1"/>
</dbReference>
<feature type="domain" description="Type I restriction modification DNA specificity" evidence="4">
    <location>
        <begin position="5"/>
        <end position="158"/>
    </location>
</feature>
<protein>
    <recommendedName>
        <fullName evidence="4">Type I restriction modification DNA specificity domain-containing protein</fullName>
    </recommendedName>
</protein>
<dbReference type="HOGENOM" id="CLU_094509_2_1_10"/>
<keyword evidence="3" id="KW-0238">DNA-binding</keyword>
<comment type="similarity">
    <text evidence="1">Belongs to the type-I restriction system S methylase family.</text>
</comment>
<dbReference type="InterPro" id="IPR000055">
    <property type="entry name" value="Restrct_endonuc_typeI_TRD"/>
</dbReference>
<dbReference type="STRING" id="331678.Cphamn1_2552"/>
<accession>B3EQE8</accession>
<dbReference type="SUPFAM" id="SSF116734">
    <property type="entry name" value="DNA methylase specificity domain"/>
    <property type="match status" value="1"/>
</dbReference>
<dbReference type="AlphaFoldDB" id="B3EQE8"/>
<dbReference type="Gene3D" id="3.90.220.20">
    <property type="entry name" value="DNA methylase specificity domains"/>
    <property type="match status" value="1"/>
</dbReference>
<organism evidence="5">
    <name type="scientific">Chlorobium phaeobacteroides (strain BS1)</name>
    <dbReference type="NCBI Taxonomy" id="331678"/>
    <lineage>
        <taxon>Bacteria</taxon>
        <taxon>Pseudomonadati</taxon>
        <taxon>Chlorobiota</taxon>
        <taxon>Chlorobiia</taxon>
        <taxon>Chlorobiales</taxon>
        <taxon>Chlorobiaceae</taxon>
        <taxon>Chlorobium/Pelodictyon group</taxon>
        <taxon>Chlorobium</taxon>
    </lineage>
</organism>
<dbReference type="PANTHER" id="PTHR30408">
    <property type="entry name" value="TYPE-1 RESTRICTION ENZYME ECOKI SPECIFICITY PROTEIN"/>
    <property type="match status" value="1"/>
</dbReference>
<dbReference type="KEGG" id="cpb:Cphamn1_2552"/>
<dbReference type="GO" id="GO:0009307">
    <property type="term" value="P:DNA restriction-modification system"/>
    <property type="evidence" value="ECO:0007669"/>
    <property type="project" value="UniProtKB-KW"/>
</dbReference>
<reference evidence="5" key="1">
    <citation type="submission" date="2008-06" db="EMBL/GenBank/DDBJ databases">
        <title>Complete sequence of Chlorobium phaeobacteroides BS1.</title>
        <authorList>
            <consortium name="US DOE Joint Genome Institute"/>
            <person name="Lucas S."/>
            <person name="Copeland A."/>
            <person name="Lapidus A."/>
            <person name="Glavina del Rio T."/>
            <person name="Dalin E."/>
            <person name="Tice H."/>
            <person name="Bruce D."/>
            <person name="Goodwin L."/>
            <person name="Pitluck S."/>
            <person name="Schmutz J."/>
            <person name="Larimer F."/>
            <person name="Land M."/>
            <person name="Hauser L."/>
            <person name="Kyrpides N."/>
            <person name="Ovchinnikova G."/>
            <person name="Li T."/>
            <person name="Liu Z."/>
            <person name="Zhao F."/>
            <person name="Overmann J."/>
            <person name="Bryant D.A."/>
            <person name="Richardson P."/>
        </authorList>
    </citation>
    <scope>NUCLEOTIDE SEQUENCE [LARGE SCALE GENOMIC DNA]</scope>
    <source>
        <strain evidence="5">BS1</strain>
    </source>
</reference>
<sequence>MKILLKELATVQVGYSFRSRLEVSEGGDVAVIQMKDLRDDNVVDCSDLAKIDMSGMKEHHFVRKGDLVFRSRGLVTTSALLLEDVGRAVVAAPLLRIRVNDPDKVLSEYLSWYLNQREAQVFLDSRAKGTFQKMIGKEAIDDLEVYLPSLERQKHIVELAGLSAREKQMLHELAEKREQYILAVLMRHVTAAGRGE</sequence>
<proteinExistence type="inferred from homology"/>
<dbReference type="Pfam" id="PF01420">
    <property type="entry name" value="Methylase_S"/>
    <property type="match status" value="1"/>
</dbReference>
<evidence type="ECO:0000256" key="3">
    <source>
        <dbReference type="ARBA" id="ARBA00023125"/>
    </source>
</evidence>
<evidence type="ECO:0000259" key="4">
    <source>
        <dbReference type="Pfam" id="PF01420"/>
    </source>
</evidence>
<dbReference type="InterPro" id="IPR052021">
    <property type="entry name" value="Type-I_RS_S_subunit"/>
</dbReference>
<gene>
    <name evidence="5" type="ordered locus">Cphamn1_2552</name>
</gene>
<keyword evidence="2" id="KW-0680">Restriction system</keyword>